<dbReference type="PROSITE" id="PS50011">
    <property type="entry name" value="PROTEIN_KINASE_DOM"/>
    <property type="match status" value="1"/>
</dbReference>
<evidence type="ECO:0000256" key="14">
    <source>
        <dbReference type="PROSITE-ProRule" id="PRU10141"/>
    </source>
</evidence>
<dbReference type="SMART" id="SM00248">
    <property type="entry name" value="ANK"/>
    <property type="match status" value="9"/>
</dbReference>
<feature type="domain" description="Roc" evidence="18">
    <location>
        <begin position="1076"/>
        <end position="1288"/>
    </location>
</feature>
<feature type="compositionally biased region" description="Low complexity" evidence="16">
    <location>
        <begin position="836"/>
        <end position="845"/>
    </location>
</feature>
<dbReference type="InterPro" id="IPR027417">
    <property type="entry name" value="P-loop_NTPase"/>
</dbReference>
<dbReference type="PROSITE" id="PS51450">
    <property type="entry name" value="LRR"/>
    <property type="match status" value="3"/>
</dbReference>
<feature type="region of interest" description="Disordered" evidence="16">
    <location>
        <begin position="517"/>
        <end position="536"/>
    </location>
</feature>
<comment type="cofactor">
    <cofactor evidence="1">
        <name>Mg(2+)</name>
        <dbReference type="ChEBI" id="CHEBI:18420"/>
    </cofactor>
</comment>
<evidence type="ECO:0000256" key="1">
    <source>
        <dbReference type="ARBA" id="ARBA00001946"/>
    </source>
</evidence>
<keyword evidence="3" id="KW-0723">Serine/threonine-protein kinase</keyword>
<keyword evidence="9 14" id="KW-0067">ATP-binding</keyword>
<evidence type="ECO:0000256" key="13">
    <source>
        <dbReference type="PROSITE-ProRule" id="PRU00023"/>
    </source>
</evidence>
<dbReference type="GO" id="GO:0005737">
    <property type="term" value="C:cytoplasm"/>
    <property type="evidence" value="ECO:0007669"/>
    <property type="project" value="UniProtKB-ARBA"/>
</dbReference>
<dbReference type="InterPro" id="IPR001611">
    <property type="entry name" value="Leu-rich_rpt"/>
</dbReference>
<feature type="binding site" evidence="14">
    <location>
        <position position="1930"/>
    </location>
    <ligand>
        <name>ATP</name>
        <dbReference type="ChEBI" id="CHEBI:30616"/>
    </ligand>
</feature>
<evidence type="ECO:0000256" key="10">
    <source>
        <dbReference type="ARBA" id="ARBA00023043"/>
    </source>
</evidence>
<dbReference type="Gene3D" id="1.10.510.10">
    <property type="entry name" value="Transferase(Phosphotransferase) domain 1"/>
    <property type="match status" value="2"/>
</dbReference>
<evidence type="ECO:0000256" key="15">
    <source>
        <dbReference type="SAM" id="Coils"/>
    </source>
</evidence>
<feature type="repeat" description="ANK" evidence="13">
    <location>
        <begin position="224"/>
        <end position="245"/>
    </location>
</feature>
<dbReference type="Gene3D" id="3.80.10.10">
    <property type="entry name" value="Ribonuclease Inhibitor"/>
    <property type="match status" value="2"/>
</dbReference>
<evidence type="ECO:0000256" key="7">
    <source>
        <dbReference type="ARBA" id="ARBA00022741"/>
    </source>
</evidence>
<dbReference type="InterPro" id="IPR032171">
    <property type="entry name" value="COR-A"/>
</dbReference>
<name>A0A267FM03_9PLAT</name>
<evidence type="ECO:0000259" key="18">
    <source>
        <dbReference type="PROSITE" id="PS51424"/>
    </source>
</evidence>
<dbReference type="SUPFAM" id="SSF52058">
    <property type="entry name" value="L domain-like"/>
    <property type="match status" value="1"/>
</dbReference>
<evidence type="ECO:0000313" key="19">
    <source>
        <dbReference type="EMBL" id="PAA74234.1"/>
    </source>
</evidence>
<feature type="region of interest" description="Disordered" evidence="16">
    <location>
        <begin position="2092"/>
        <end position="2119"/>
    </location>
</feature>
<comment type="catalytic activity">
    <reaction evidence="12">
        <text>L-seryl-[protein] + ATP = O-phospho-L-seryl-[protein] + ADP + H(+)</text>
        <dbReference type="Rhea" id="RHEA:17989"/>
        <dbReference type="Rhea" id="RHEA-COMP:9863"/>
        <dbReference type="Rhea" id="RHEA-COMP:11604"/>
        <dbReference type="ChEBI" id="CHEBI:15378"/>
        <dbReference type="ChEBI" id="CHEBI:29999"/>
        <dbReference type="ChEBI" id="CHEBI:30616"/>
        <dbReference type="ChEBI" id="CHEBI:83421"/>
        <dbReference type="ChEBI" id="CHEBI:456216"/>
        <dbReference type="EC" id="2.7.11.1"/>
    </reaction>
</comment>
<organism evidence="19 20">
    <name type="scientific">Macrostomum lignano</name>
    <dbReference type="NCBI Taxonomy" id="282301"/>
    <lineage>
        <taxon>Eukaryota</taxon>
        <taxon>Metazoa</taxon>
        <taxon>Spiralia</taxon>
        <taxon>Lophotrochozoa</taxon>
        <taxon>Platyhelminthes</taxon>
        <taxon>Rhabditophora</taxon>
        <taxon>Macrostomorpha</taxon>
        <taxon>Macrostomida</taxon>
        <taxon>Macrostomidae</taxon>
        <taxon>Macrostomum</taxon>
    </lineage>
</organism>
<dbReference type="EMBL" id="NIVC01000965">
    <property type="protein sequence ID" value="PAA74234.1"/>
    <property type="molecule type" value="Genomic_DNA"/>
</dbReference>
<dbReference type="PROSITE" id="PS50088">
    <property type="entry name" value="ANK_REPEAT"/>
    <property type="match status" value="2"/>
</dbReference>
<dbReference type="PROSITE" id="PS00108">
    <property type="entry name" value="PROTEIN_KINASE_ST"/>
    <property type="match status" value="1"/>
</dbReference>
<gene>
    <name evidence="19" type="ORF">BOX15_Mlig017499g3</name>
</gene>
<dbReference type="Gene3D" id="3.40.50.300">
    <property type="entry name" value="P-loop containing nucleotide triphosphate hydrolases"/>
    <property type="match status" value="1"/>
</dbReference>
<dbReference type="InterPro" id="IPR011009">
    <property type="entry name" value="Kinase-like_dom_sf"/>
</dbReference>
<dbReference type="PROSITE" id="PS51424">
    <property type="entry name" value="ROC"/>
    <property type="match status" value="1"/>
</dbReference>
<keyword evidence="5" id="KW-0808">Transferase</keyword>
<evidence type="ECO:0000256" key="4">
    <source>
        <dbReference type="ARBA" id="ARBA00022614"/>
    </source>
</evidence>
<feature type="coiled-coil region" evidence="15">
    <location>
        <begin position="135"/>
        <end position="162"/>
    </location>
</feature>
<dbReference type="PANTHER" id="PTHR24198:SF169">
    <property type="entry name" value="NON-SPECIFIC SERINE_THREONINE PROTEIN KINASE"/>
    <property type="match status" value="1"/>
</dbReference>
<dbReference type="SUPFAM" id="SSF56112">
    <property type="entry name" value="Protein kinase-like (PK-like)"/>
    <property type="match status" value="1"/>
</dbReference>
<dbReference type="SUPFAM" id="SSF48403">
    <property type="entry name" value="Ankyrin repeat"/>
    <property type="match status" value="1"/>
</dbReference>
<dbReference type="InterPro" id="IPR017441">
    <property type="entry name" value="Protein_kinase_ATP_BS"/>
</dbReference>
<dbReference type="InterPro" id="IPR002110">
    <property type="entry name" value="Ankyrin_rpt"/>
</dbReference>
<evidence type="ECO:0000259" key="17">
    <source>
        <dbReference type="PROSITE" id="PS50011"/>
    </source>
</evidence>
<feature type="repeat" description="ANK" evidence="13">
    <location>
        <begin position="42"/>
        <end position="74"/>
    </location>
</feature>
<dbReference type="InterPro" id="IPR036388">
    <property type="entry name" value="WH-like_DNA-bd_sf"/>
</dbReference>
<comment type="catalytic activity">
    <reaction evidence="11">
        <text>L-threonyl-[protein] + ATP = O-phospho-L-threonyl-[protein] + ADP + H(+)</text>
        <dbReference type="Rhea" id="RHEA:46608"/>
        <dbReference type="Rhea" id="RHEA-COMP:11060"/>
        <dbReference type="Rhea" id="RHEA-COMP:11605"/>
        <dbReference type="ChEBI" id="CHEBI:15378"/>
        <dbReference type="ChEBI" id="CHEBI:30013"/>
        <dbReference type="ChEBI" id="CHEBI:30616"/>
        <dbReference type="ChEBI" id="CHEBI:61977"/>
        <dbReference type="ChEBI" id="CHEBI:456216"/>
        <dbReference type="EC" id="2.7.11.1"/>
    </reaction>
</comment>
<dbReference type="Gene3D" id="1.10.10.10">
    <property type="entry name" value="Winged helix-like DNA-binding domain superfamily/Winged helix DNA-binding domain"/>
    <property type="match status" value="1"/>
</dbReference>
<dbReference type="EC" id="2.7.11.1" evidence="2"/>
<feature type="compositionally biased region" description="Gly residues" evidence="16">
    <location>
        <begin position="2092"/>
        <end position="2114"/>
    </location>
</feature>
<dbReference type="STRING" id="282301.A0A267FM03"/>
<dbReference type="OrthoDB" id="10252328at2759"/>
<dbReference type="Proteomes" id="UP000215902">
    <property type="component" value="Unassembled WGS sequence"/>
</dbReference>
<dbReference type="Gene3D" id="1.25.40.20">
    <property type="entry name" value="Ankyrin repeat-containing domain"/>
    <property type="match status" value="3"/>
</dbReference>
<protein>
    <recommendedName>
        <fullName evidence="2">non-specific serine/threonine protein kinase</fullName>
        <ecNumber evidence="2">2.7.11.1</ecNumber>
    </recommendedName>
</protein>
<evidence type="ECO:0000256" key="8">
    <source>
        <dbReference type="ARBA" id="ARBA00022777"/>
    </source>
</evidence>
<feature type="region of interest" description="Disordered" evidence="16">
    <location>
        <begin position="1564"/>
        <end position="1586"/>
    </location>
</feature>
<dbReference type="InterPro" id="IPR008271">
    <property type="entry name" value="Ser/Thr_kinase_AS"/>
</dbReference>
<dbReference type="SMART" id="SM00364">
    <property type="entry name" value="LRR_BAC"/>
    <property type="match status" value="5"/>
</dbReference>
<evidence type="ECO:0000256" key="16">
    <source>
        <dbReference type="SAM" id="MobiDB-lite"/>
    </source>
</evidence>
<reference evidence="19 20" key="1">
    <citation type="submission" date="2017-06" db="EMBL/GenBank/DDBJ databases">
        <title>A platform for efficient transgenesis in Macrostomum lignano, a flatworm model organism for stem cell research.</title>
        <authorList>
            <person name="Berezikov E."/>
        </authorList>
    </citation>
    <scope>NUCLEOTIDE SEQUENCE [LARGE SCALE GENOMIC DNA]</scope>
    <source>
        <strain evidence="19">DV1</strain>
        <tissue evidence="19">Whole organism</tissue>
    </source>
</reference>
<dbReference type="GO" id="GO:0005524">
    <property type="term" value="F:ATP binding"/>
    <property type="evidence" value="ECO:0007669"/>
    <property type="project" value="UniProtKB-UniRule"/>
</dbReference>
<dbReference type="SUPFAM" id="SSF101908">
    <property type="entry name" value="Putative isomerase YbhE"/>
    <property type="match status" value="1"/>
</dbReference>
<comment type="caution">
    <text evidence="19">The sequence shown here is derived from an EMBL/GenBank/DDBJ whole genome shotgun (WGS) entry which is preliminary data.</text>
</comment>
<evidence type="ECO:0000313" key="20">
    <source>
        <dbReference type="Proteomes" id="UP000215902"/>
    </source>
</evidence>
<dbReference type="InterPro" id="IPR000719">
    <property type="entry name" value="Prot_kinase_dom"/>
</dbReference>
<evidence type="ECO:0000256" key="5">
    <source>
        <dbReference type="ARBA" id="ARBA00022679"/>
    </source>
</evidence>
<dbReference type="InterPro" id="IPR036770">
    <property type="entry name" value="Ankyrin_rpt-contain_sf"/>
</dbReference>
<dbReference type="Pfam" id="PF08477">
    <property type="entry name" value="Roc"/>
    <property type="match status" value="1"/>
</dbReference>
<dbReference type="SMART" id="SM00220">
    <property type="entry name" value="S_TKc"/>
    <property type="match status" value="1"/>
</dbReference>
<feature type="non-terminal residue" evidence="19">
    <location>
        <position position="1"/>
    </location>
</feature>
<evidence type="ECO:0000256" key="6">
    <source>
        <dbReference type="ARBA" id="ARBA00022737"/>
    </source>
</evidence>
<evidence type="ECO:0000256" key="2">
    <source>
        <dbReference type="ARBA" id="ARBA00012513"/>
    </source>
</evidence>
<feature type="compositionally biased region" description="Gly residues" evidence="16">
    <location>
        <begin position="518"/>
        <end position="536"/>
    </location>
</feature>
<dbReference type="Pfam" id="PF00069">
    <property type="entry name" value="Pkinase"/>
    <property type="match status" value="2"/>
</dbReference>
<dbReference type="PROSITE" id="PS00107">
    <property type="entry name" value="PROTEIN_KINASE_ATP"/>
    <property type="match status" value="1"/>
</dbReference>
<keyword evidence="7 14" id="KW-0547">Nucleotide-binding</keyword>
<dbReference type="PANTHER" id="PTHR24198">
    <property type="entry name" value="ANKYRIN REPEAT AND PROTEIN KINASE DOMAIN-CONTAINING PROTEIN"/>
    <property type="match status" value="1"/>
</dbReference>
<keyword evidence="4" id="KW-0433">Leucine-rich repeat</keyword>
<dbReference type="Gene3D" id="3.30.70.1390">
    <property type="entry name" value="ROC domain from the Parkinson's disease-associated leucine-rich repeat kinase 2"/>
    <property type="match status" value="1"/>
</dbReference>
<dbReference type="GO" id="GO:0005525">
    <property type="term" value="F:GTP binding"/>
    <property type="evidence" value="ECO:0007669"/>
    <property type="project" value="UniProtKB-KW"/>
</dbReference>
<dbReference type="InterPro" id="IPR020859">
    <property type="entry name" value="ROC"/>
</dbReference>
<keyword evidence="6" id="KW-0677">Repeat</keyword>
<dbReference type="SUPFAM" id="SSF52540">
    <property type="entry name" value="P-loop containing nucleoside triphosphate hydrolases"/>
    <property type="match status" value="1"/>
</dbReference>
<accession>A0A267FM03</accession>
<evidence type="ECO:0000256" key="12">
    <source>
        <dbReference type="ARBA" id="ARBA00048679"/>
    </source>
</evidence>
<evidence type="ECO:0000256" key="9">
    <source>
        <dbReference type="ARBA" id="ARBA00022840"/>
    </source>
</evidence>
<keyword evidence="20" id="KW-1185">Reference proteome</keyword>
<dbReference type="GO" id="GO:0009966">
    <property type="term" value="P:regulation of signal transduction"/>
    <property type="evidence" value="ECO:0007669"/>
    <property type="project" value="UniProtKB-ARBA"/>
</dbReference>
<proteinExistence type="predicted"/>
<feature type="region of interest" description="Disordered" evidence="16">
    <location>
        <begin position="822"/>
        <end position="845"/>
    </location>
</feature>
<dbReference type="InterPro" id="IPR003591">
    <property type="entry name" value="Leu-rich_rpt_typical-subtyp"/>
</dbReference>
<evidence type="ECO:0000256" key="11">
    <source>
        <dbReference type="ARBA" id="ARBA00047899"/>
    </source>
</evidence>
<dbReference type="Pfam" id="PF16095">
    <property type="entry name" value="COR-A"/>
    <property type="match status" value="1"/>
</dbReference>
<sequence>SDDELFKQLVDAVNYGNLEALELLAQTHASQCASVINRPTGEGQTLLYIAVVKGRPACVEQLLAMGSDPNLLCSGKKKKQTALHRAIEEGQAEMVCSLLTDRPAATDSAFRCNIYREDAAGVSCLQLSKDKRTAKKQSEHICELLEAKNEQYELEATEFYNLCLTFDCQAISNAAKRIFRLEKVINRCPQDSYSLLYRACEHGKTDVVDFLVRNGAQCVAHPVTGYTPLYVACGKGNVAIVERLIYQCPKAVAIATTKERMLPLHAACLEGHYDVANLLLNFNYPEDCLQKFYVYSRGGIGTYRAAFDVNAEDVEGYSALQLATLWGHLDVLRCLLSFKVSASFLLDQLTSPAGDCDGPVIDDSQTGGGGCDATAAASVTIVDNGRSAVRRVSPLNLRSKGAAVLALAVTKHQPDVVRCLLGHLAGEVNADVEFDGKQTYPLRVAVESGSLDLADLLMRHGAVDKNGQLLHEALDQLDSKSAEADLDSSDQLVTLLLQHLASLDNVNRINRDQLLGTSGSGGAAGPGGGSGAASAGSGGDGGLTDCQFERLYPSLPRRPVALRWCDIRRLTGIRLAWLLAACQLHNPHLSVDASPDVALCAVTKVDLSGCGLAKLPAELLRLRSLRELSLANNAIQRLPDDSELPPATPGHSALLPSLAELNVAGNRLTGLPDWLFTAGRLPLLATLVCSGNRIDRLPARVWFAPRLQLLDLADNCLSSLPVKGTPDAWPAAAAAAVAAAEAAAAASMAAAVSSSTNTSASPLTPSSPSGIGGSSMFLGVGGFEPGGVMVTSLHLNVDTMAEYTGWDEKVLTRCGLQHETLEVQPSPQSADRTSSQQQQQPQGQQHTLNTLILKGNRLRSCPKGLSCLASSLRRLDLGANQITDVSHIWDFPSGLENLDLSGNCIDSLEEWCRTDIVPDLCFLTQRSLSEQQQQPMPKGCQHRQHRVLDQLKVLNLRNNPVKVLQFSIAPGGVGQPAPTAPPPPSTLLFPALNQLDLSRNQHLMELPDDVCRMEHLTSLSLAWTAIHQLPPSLSGLHWLSLLELEGCPLQGRVQELAAGRALTREILSYLKSVKTESRPYNQLKLMVVGNANIGKTTLINRLRKLEGSVGKSGTWAHRQGIEDPNRDSGKILSTVGVDIGDLVMRRKGHRIEEIVFRTWDFGGQKEYYATHQYFLSKRAIYLVVWDLRTGDRGMESVHQWLVNIHSRAPRSSVIIVGTHLDALDIDDRQLREQYLREKLAYVDQRFMRVREPSSLGIPIVRHQIHVSCVRGTNLQALADMLFATAKELTLPGSRSSYIVGESIPAIYMDLETVLRELADERKNQSKDPVLPAEDYASVVQDRMLDKFGKSFANASELMQATAFLHDVGSILHFKDVGLRDIYFLDPQWLCDLLAQVVTTPENNKWVRGGLMPVEHLHWVFHGNSGACRPAEMRSYIVRLLGKFELALLVENDQLLIPSLLPVSPSPQAGGLGSRASRIPLRDDAAVPAHSLERAKLSLVSSSSAAAASASVAVPHQRANGASFAASSQSSSAPVYVPFPPKEPGTEATMFYVKLDDIDSRLGASAQKLPQSQQQQPPPISTQPELRLGPTKTKFSLKCESADISRQLSRLYIMTYFPSGFWPRLLTKLIGDRHFANTAKGLYRLSYLQGVERLSDFPEALRQRAYWLPWQTGVELYACDVLVLSCKEVQSGSSSADSQSELLKSLSYRVLFDGSQHDLATPAEQMSLLEIRLPLTDIRLEPSEGLPGTRIGSYHLRCSRQAATGLLNKVVEHIDSLLEDWFPDLGTRFNQTAEGMFLVTRLCPCQLCLYAQQVSRRGVPKTSWDVVSNEHFPTVIGRVNADAGSTRDDVVYCAAVEEFIYNYLEKQVILQCPVHKKEFNAPDLMFQDLDPDKILSIEQVKILSFIGKGNFGTVFSGSIRTKEGEQYAAVKLLVPYPLTADCSEEDQRLYKEEARRWEMEAVQCCCKSYLQARSELHILLRLHHPNVLNLYGVLAPKPLSLLLELAPQGALDRHLASYRQAGYRLPVGVLRSLVYQIADALSHLHSLCIIYRDLKAENCLVWNLPPPCAVGTDVNDAADAGVVGGGSAGIGGGSGDRGGSGGGNEGAAVGGGGGQPAAEHHHGGLLRVALADYGISRTTVPDGYRGYAGTLAYMAPEILEFHGEETYTEKADIYSFGMLLYELITLKPPFIDEATKSVRQNLVSYILKGGRPLLYDTDVAGVPVPLLDLLAVCWAQSSRLRPSAAQIRAACQSAAFVRVSDACAMRAAPLCIGRAGPDSSALWLASLEPSGRQARLETYELAKGRVRRCRLVHTFGLGVRPQAMCVEPDHAKLWVGLSTGILAVFDCDNWERVAEIPVLRPGQQPQDSFQQLLAARPAVLVFLASGGVRLYGSAAYRQQTPSAADVEPPAFELRPTVAHFLPDTGELWLGHRGGRLSVHSFAESLAVRQLAVLDDPERAGQPSAAANSSKATTKTTALIDSDERGELVVSYAFPGSVAQLWSAKDRRHLGRVCLTELLPELGATLAGAGFSATDCQITALAFVGLELVLGAASGHVASYNPATSSPGQLCVRLHRPDEPYVRHLCSAGPGRLLSIGCGYADPIAAAAASVAAGSSAFVSGASATGDSQSDSSSDLLDSAASYPAHLIILSAA</sequence>
<dbReference type="GO" id="GO:0004674">
    <property type="term" value="F:protein serine/threonine kinase activity"/>
    <property type="evidence" value="ECO:0007669"/>
    <property type="project" value="UniProtKB-KW"/>
</dbReference>
<dbReference type="PROSITE" id="PS50297">
    <property type="entry name" value="ANK_REP_REGION"/>
    <property type="match status" value="2"/>
</dbReference>
<keyword evidence="15" id="KW-0175">Coiled coil</keyword>
<dbReference type="SMART" id="SM00369">
    <property type="entry name" value="LRR_TYP"/>
    <property type="match status" value="7"/>
</dbReference>
<evidence type="ECO:0000256" key="3">
    <source>
        <dbReference type="ARBA" id="ARBA00022527"/>
    </source>
</evidence>
<keyword evidence="10 13" id="KW-0040">ANK repeat</keyword>
<dbReference type="InterPro" id="IPR032675">
    <property type="entry name" value="LRR_dom_sf"/>
</dbReference>
<dbReference type="Pfam" id="PF12796">
    <property type="entry name" value="Ank_2"/>
    <property type="match status" value="2"/>
</dbReference>
<keyword evidence="8" id="KW-0418">Kinase</keyword>
<feature type="compositionally biased region" description="Polar residues" evidence="16">
    <location>
        <begin position="823"/>
        <end position="835"/>
    </location>
</feature>
<feature type="domain" description="Protein kinase" evidence="17">
    <location>
        <begin position="1899"/>
        <end position="2256"/>
    </location>
</feature>